<keyword evidence="4" id="KW-1185">Reference proteome</keyword>
<dbReference type="Gene3D" id="3.90.226.10">
    <property type="entry name" value="2-enoyl-CoA Hydratase, Chain A, domain 1"/>
    <property type="match status" value="1"/>
</dbReference>
<accession>A0A2T0ZZG4</accession>
<evidence type="ECO:0000256" key="1">
    <source>
        <dbReference type="ARBA" id="ARBA00005254"/>
    </source>
</evidence>
<dbReference type="OrthoDB" id="9777711at2"/>
<dbReference type="InterPro" id="IPR018376">
    <property type="entry name" value="Enoyl-CoA_hyd/isom_CS"/>
</dbReference>
<evidence type="ECO:0000256" key="2">
    <source>
        <dbReference type="RuleBase" id="RU003707"/>
    </source>
</evidence>
<evidence type="ECO:0000313" key="4">
    <source>
        <dbReference type="Proteomes" id="UP000237752"/>
    </source>
</evidence>
<comment type="caution">
    <text evidence="3">The sequence shown here is derived from an EMBL/GenBank/DDBJ whole genome shotgun (WGS) entry which is preliminary data.</text>
</comment>
<dbReference type="Pfam" id="PF00378">
    <property type="entry name" value="ECH_1"/>
    <property type="match status" value="1"/>
</dbReference>
<dbReference type="RefSeq" id="WP_106349131.1">
    <property type="nucleotide sequence ID" value="NZ_PVUE01000008.1"/>
</dbReference>
<dbReference type="InterPro" id="IPR029045">
    <property type="entry name" value="ClpP/crotonase-like_dom_sf"/>
</dbReference>
<dbReference type="PANTHER" id="PTHR43802">
    <property type="entry name" value="ENOYL-COA HYDRATASE"/>
    <property type="match status" value="1"/>
</dbReference>
<dbReference type="SUPFAM" id="SSF52096">
    <property type="entry name" value="ClpP/crotonase"/>
    <property type="match status" value="1"/>
</dbReference>
<dbReference type="InterPro" id="IPR001753">
    <property type="entry name" value="Enoyl-CoA_hydra/iso"/>
</dbReference>
<name>A0A2T0ZZG4_9ACTN</name>
<dbReference type="PANTHER" id="PTHR43802:SF1">
    <property type="entry name" value="IP11341P-RELATED"/>
    <property type="match status" value="1"/>
</dbReference>
<evidence type="ECO:0000313" key="3">
    <source>
        <dbReference type="EMBL" id="PRZ41749.1"/>
    </source>
</evidence>
<dbReference type="Proteomes" id="UP000237752">
    <property type="component" value="Unassembled WGS sequence"/>
</dbReference>
<gene>
    <name evidence="3" type="ORF">CLV47_108108</name>
</gene>
<sequence length="251" mass="26522">MAGIKLTDAGDGIRVLSIDNPKKKNALNNALCAEMALKVDELQRDKSAQVLVVTGEGGAFCAGADLPDVFGTMGDDVNDIRDHLGDVVYHSFLALRALKIPVISAVSGPAIGAGLNLALVADIVIAHPEADFAATFSRIGLHQGGGCTPMLVETLGKQRALKLLLEGGRLTGQQAYEWGMVAELSDDPLAAAMKLAKTTVGIDPRLVRNIKTAVQLADTSGFDAALQFETWAQAYTATQPGIQTMIEKLRR</sequence>
<dbReference type="PROSITE" id="PS00166">
    <property type="entry name" value="ENOYL_COA_HYDRATASE"/>
    <property type="match status" value="1"/>
</dbReference>
<proteinExistence type="inferred from homology"/>
<organism evidence="3 4">
    <name type="scientific">Antricoccus suffuscus</name>
    <dbReference type="NCBI Taxonomy" id="1629062"/>
    <lineage>
        <taxon>Bacteria</taxon>
        <taxon>Bacillati</taxon>
        <taxon>Actinomycetota</taxon>
        <taxon>Actinomycetes</taxon>
        <taxon>Geodermatophilales</taxon>
        <taxon>Antricoccaceae</taxon>
        <taxon>Antricoccus</taxon>
    </lineage>
</organism>
<protein>
    <submittedName>
        <fullName evidence="3">Enoyl-CoA hydratase</fullName>
    </submittedName>
</protein>
<dbReference type="CDD" id="cd06558">
    <property type="entry name" value="crotonase-like"/>
    <property type="match status" value="1"/>
</dbReference>
<reference evidence="3 4" key="1">
    <citation type="submission" date="2018-03" db="EMBL/GenBank/DDBJ databases">
        <title>Genomic Encyclopedia of Archaeal and Bacterial Type Strains, Phase II (KMG-II): from individual species to whole genera.</title>
        <authorList>
            <person name="Goeker M."/>
        </authorList>
    </citation>
    <scope>NUCLEOTIDE SEQUENCE [LARGE SCALE GENOMIC DNA]</scope>
    <source>
        <strain evidence="3 4">DSM 100065</strain>
    </source>
</reference>
<dbReference type="EMBL" id="PVUE01000008">
    <property type="protein sequence ID" value="PRZ41749.1"/>
    <property type="molecule type" value="Genomic_DNA"/>
</dbReference>
<comment type="similarity">
    <text evidence="1 2">Belongs to the enoyl-CoA hydratase/isomerase family.</text>
</comment>
<dbReference type="AlphaFoldDB" id="A0A2T0ZZG4"/>
<dbReference type="GO" id="GO:0003824">
    <property type="term" value="F:catalytic activity"/>
    <property type="evidence" value="ECO:0007669"/>
    <property type="project" value="InterPro"/>
</dbReference>